<comment type="caution">
    <text evidence="1">The sequence shown here is derived from an EMBL/GenBank/DDBJ whole genome shotgun (WGS) entry which is preliminary data.</text>
</comment>
<proteinExistence type="predicted"/>
<gene>
    <name evidence="1" type="ORF">AVEN_110588_1</name>
</gene>
<accession>A0A4Y2J7V6</accession>
<protein>
    <submittedName>
        <fullName evidence="1">Uncharacterized protein</fullName>
    </submittedName>
</protein>
<dbReference type="EMBL" id="BGPR01003303">
    <property type="protein sequence ID" value="GBM86333.1"/>
    <property type="molecule type" value="Genomic_DNA"/>
</dbReference>
<organism evidence="1 2">
    <name type="scientific">Araneus ventricosus</name>
    <name type="common">Orbweaver spider</name>
    <name type="synonym">Epeira ventricosa</name>
    <dbReference type="NCBI Taxonomy" id="182803"/>
    <lineage>
        <taxon>Eukaryota</taxon>
        <taxon>Metazoa</taxon>
        <taxon>Ecdysozoa</taxon>
        <taxon>Arthropoda</taxon>
        <taxon>Chelicerata</taxon>
        <taxon>Arachnida</taxon>
        <taxon>Araneae</taxon>
        <taxon>Araneomorphae</taxon>
        <taxon>Entelegynae</taxon>
        <taxon>Araneoidea</taxon>
        <taxon>Araneidae</taxon>
        <taxon>Araneus</taxon>
    </lineage>
</organism>
<name>A0A4Y2J7V6_ARAVE</name>
<evidence type="ECO:0000313" key="1">
    <source>
        <dbReference type="EMBL" id="GBM86333.1"/>
    </source>
</evidence>
<keyword evidence="2" id="KW-1185">Reference proteome</keyword>
<reference evidence="1 2" key="1">
    <citation type="journal article" date="2019" name="Sci. Rep.">
        <title>Orb-weaving spider Araneus ventricosus genome elucidates the spidroin gene catalogue.</title>
        <authorList>
            <person name="Kono N."/>
            <person name="Nakamura H."/>
            <person name="Ohtoshi R."/>
            <person name="Moran D.A.P."/>
            <person name="Shinohara A."/>
            <person name="Yoshida Y."/>
            <person name="Fujiwara M."/>
            <person name="Mori M."/>
            <person name="Tomita M."/>
            <person name="Arakawa K."/>
        </authorList>
    </citation>
    <scope>NUCLEOTIDE SEQUENCE [LARGE SCALE GENOMIC DNA]</scope>
</reference>
<evidence type="ECO:0000313" key="2">
    <source>
        <dbReference type="Proteomes" id="UP000499080"/>
    </source>
</evidence>
<dbReference type="Proteomes" id="UP000499080">
    <property type="component" value="Unassembled WGS sequence"/>
</dbReference>
<sequence length="97" mass="11279">MTENEALFQGCSKEPEAPVTGITAHEQINYTSRQRIPIKSYNSINNRAQRLAADKIIMRIRLQSNYFLVQAPRVFIVFPTRRDVTWCIPEDYPYLSS</sequence>
<dbReference type="AlphaFoldDB" id="A0A4Y2J7V6"/>